<evidence type="ECO:0000313" key="5">
    <source>
        <dbReference type="Proteomes" id="UP000005583"/>
    </source>
</evidence>
<dbReference type="PANTHER" id="PTHR35841:SF1">
    <property type="entry name" value="PHOSPHONATES-BINDING PERIPLASMIC PROTEIN"/>
    <property type="match status" value="1"/>
</dbReference>
<dbReference type="STRING" id="525365.HMPREF0548_1756"/>
<dbReference type="PATRIC" id="fig|525365.8.peg.884"/>
<dbReference type="PANTHER" id="PTHR35841">
    <property type="entry name" value="PHOSPHONATES-BINDING PERIPLASMIC PROTEIN"/>
    <property type="match status" value="1"/>
</dbReference>
<dbReference type="AlphaFoldDB" id="C2EQ10"/>
<keyword evidence="5" id="KW-1185">Reference proteome</keyword>
<proteinExistence type="inferred from homology"/>
<dbReference type="CDD" id="cd01071">
    <property type="entry name" value="PBP2_PhnD_like"/>
    <property type="match status" value="1"/>
</dbReference>
<dbReference type="EMBL" id="ACGU01000087">
    <property type="protein sequence ID" value="EEJ71374.1"/>
    <property type="molecule type" value="Genomic_DNA"/>
</dbReference>
<evidence type="ECO:0000256" key="1">
    <source>
        <dbReference type="ARBA" id="ARBA00007162"/>
    </source>
</evidence>
<accession>C2EQ10</accession>
<keyword evidence="2 3" id="KW-0732">Signal</keyword>
<dbReference type="Gene3D" id="3.40.190.10">
    <property type="entry name" value="Periplasmic binding protein-like II"/>
    <property type="match status" value="2"/>
</dbReference>
<reference evidence="4 5" key="1">
    <citation type="submission" date="2009-01" db="EMBL/GenBank/DDBJ databases">
        <authorList>
            <person name="Qin X."/>
            <person name="Bachman B."/>
            <person name="Battles P."/>
            <person name="Bell A."/>
            <person name="Bess C."/>
            <person name="Bickham C."/>
            <person name="Chaboub L."/>
            <person name="Chen D."/>
            <person name="Coyle M."/>
            <person name="Deiros D.R."/>
            <person name="Dinh H."/>
            <person name="Forbes L."/>
            <person name="Fowler G."/>
            <person name="Francisco L."/>
            <person name="Fu Q."/>
            <person name="Gubbala S."/>
            <person name="Hale W."/>
            <person name="Han Y."/>
            <person name="Hemphill L."/>
            <person name="Highlander S.K."/>
            <person name="Hirani K."/>
            <person name="Hogues M."/>
            <person name="Jackson L."/>
            <person name="Jakkamsetti A."/>
            <person name="Javaid M."/>
            <person name="Jiang H."/>
            <person name="Korchina V."/>
            <person name="Kovar C."/>
            <person name="Lara F."/>
            <person name="Lee S."/>
            <person name="Mata R."/>
            <person name="Mathew T."/>
            <person name="Moen C."/>
            <person name="Morales K."/>
            <person name="Munidasa M."/>
            <person name="Nazareth L."/>
            <person name="Ngo R."/>
            <person name="Nguyen L."/>
            <person name="Okwuonu G."/>
            <person name="Ongeri F."/>
            <person name="Patil S."/>
            <person name="Petrosino J."/>
            <person name="Pham C."/>
            <person name="Pham P."/>
            <person name="Pu L.-L."/>
            <person name="Puazo M."/>
            <person name="Raj R."/>
            <person name="Reid J."/>
            <person name="Rouhana J."/>
            <person name="Saada N."/>
            <person name="Shang Y."/>
            <person name="Simmons D."/>
            <person name="Thornton R."/>
            <person name="Warren J."/>
            <person name="Weissenberger G."/>
            <person name="Zhang J."/>
            <person name="Zhang L."/>
            <person name="Zhou C."/>
            <person name="Zhu D."/>
            <person name="Muzny D."/>
            <person name="Worley K."/>
            <person name="Gibbs R."/>
        </authorList>
    </citation>
    <scope>NUCLEOTIDE SEQUENCE [LARGE SCALE GENOMIC DNA]</scope>
    <source>
        <strain evidence="4 5">DSM 16047</strain>
    </source>
</reference>
<comment type="similarity">
    <text evidence="1">Belongs to the phosphate/phosphite/phosphonate binding protein family.</text>
</comment>
<sequence length="309" mass="33865">MKRFRKILVAVVALLVAVVATACSNKGSSSKDGYTPKSLTIQFVPSQAATKLQARAKPLEKMLSKRLGIPVHVSMSTDYNTVVEAMKSKKVDVGFLPPDGYVLAHKQGAADLLLQAERYGVKQPGGKATKNLVKSYRAEILVKKGSKIKNWKDLKGKSISVQNPTSTAGYVFPVAELKQKGLDVTKDCKLVTVTGHDQAVLNVLNGDTDAAFVFEDARNIVKKDNPKIMSEVVPISFTKPIPNDTISVVPNMSKSFRKKLAKAFIAVGKSKEGRKVIESVYSHEGYDYAKDSDFNIIRKYDKIVESTKK</sequence>
<dbReference type="GO" id="GO:0055085">
    <property type="term" value="P:transmembrane transport"/>
    <property type="evidence" value="ECO:0007669"/>
    <property type="project" value="InterPro"/>
</dbReference>
<name>C2EQ10_9LACO</name>
<organism evidence="4 5">
    <name type="scientific">Lactobacillus ultunensis DSM 16047</name>
    <dbReference type="NCBI Taxonomy" id="525365"/>
    <lineage>
        <taxon>Bacteria</taxon>
        <taxon>Bacillati</taxon>
        <taxon>Bacillota</taxon>
        <taxon>Bacilli</taxon>
        <taxon>Lactobacillales</taxon>
        <taxon>Lactobacillaceae</taxon>
        <taxon>Lactobacillus</taxon>
    </lineage>
</organism>
<comment type="caution">
    <text evidence="4">The sequence shown here is derived from an EMBL/GenBank/DDBJ whole genome shotgun (WGS) entry which is preliminary data.</text>
</comment>
<gene>
    <name evidence="4" type="primary">phnD</name>
    <name evidence="4" type="ORF">HMPREF0548_1756</name>
</gene>
<dbReference type="Proteomes" id="UP000005583">
    <property type="component" value="Unassembled WGS sequence"/>
</dbReference>
<dbReference type="InterPro" id="IPR005770">
    <property type="entry name" value="PhnD"/>
</dbReference>
<dbReference type="HOGENOM" id="CLU_051472_0_0_9"/>
<dbReference type="SUPFAM" id="SSF53850">
    <property type="entry name" value="Periplasmic binding protein-like II"/>
    <property type="match status" value="1"/>
</dbReference>
<dbReference type="Pfam" id="PF12974">
    <property type="entry name" value="Phosphonate-bd"/>
    <property type="match status" value="1"/>
</dbReference>
<evidence type="ECO:0000256" key="2">
    <source>
        <dbReference type="ARBA" id="ARBA00022729"/>
    </source>
</evidence>
<feature type="signal peptide" evidence="3">
    <location>
        <begin position="1"/>
        <end position="22"/>
    </location>
</feature>
<dbReference type="RefSeq" id="WP_007127000.1">
    <property type="nucleotide sequence ID" value="NZ_AZFO01000023.1"/>
</dbReference>
<dbReference type="NCBIfam" id="TIGR01098">
    <property type="entry name" value="3A0109s03R"/>
    <property type="match status" value="1"/>
</dbReference>
<dbReference type="OrthoDB" id="9776786at2"/>
<dbReference type="GO" id="GO:0043190">
    <property type="term" value="C:ATP-binding cassette (ABC) transporter complex"/>
    <property type="evidence" value="ECO:0007669"/>
    <property type="project" value="InterPro"/>
</dbReference>
<protein>
    <submittedName>
        <fullName evidence="4">Phosphate/phosphite/phosphonate ABC transporter, periplasmic binding protein</fullName>
    </submittedName>
</protein>
<evidence type="ECO:0000256" key="3">
    <source>
        <dbReference type="SAM" id="SignalP"/>
    </source>
</evidence>
<dbReference type="PROSITE" id="PS51257">
    <property type="entry name" value="PROKAR_LIPOPROTEIN"/>
    <property type="match status" value="1"/>
</dbReference>
<feature type="chain" id="PRO_5009950083" evidence="3">
    <location>
        <begin position="23"/>
        <end position="309"/>
    </location>
</feature>
<dbReference type="eggNOG" id="COG3221">
    <property type="taxonomic scope" value="Bacteria"/>
</dbReference>
<evidence type="ECO:0000313" key="4">
    <source>
        <dbReference type="EMBL" id="EEJ71374.1"/>
    </source>
</evidence>